<dbReference type="GeneID" id="72005159"/>
<dbReference type="NCBIfam" id="TIGR00398">
    <property type="entry name" value="metG"/>
    <property type="match status" value="1"/>
</dbReference>
<comment type="caution">
    <text evidence="11">The sequence shown here is derived from an EMBL/GenBank/DDBJ whole genome shotgun (WGS) entry which is preliminary data.</text>
</comment>
<dbReference type="CDD" id="cd00814">
    <property type="entry name" value="MetRS_core"/>
    <property type="match status" value="1"/>
</dbReference>
<dbReference type="EMBL" id="JADCUA010000017">
    <property type="protein sequence ID" value="KAH9833851.1"/>
    <property type="molecule type" value="Genomic_DNA"/>
</dbReference>
<dbReference type="PRINTS" id="PR01041">
    <property type="entry name" value="TRNASYNTHMET"/>
</dbReference>
<evidence type="ECO:0000256" key="6">
    <source>
        <dbReference type="ARBA" id="ARBA00022917"/>
    </source>
</evidence>
<evidence type="ECO:0000256" key="5">
    <source>
        <dbReference type="ARBA" id="ARBA00022840"/>
    </source>
</evidence>
<evidence type="ECO:0000256" key="2">
    <source>
        <dbReference type="ARBA" id="ARBA00012838"/>
    </source>
</evidence>
<dbReference type="GO" id="GO:0004812">
    <property type="term" value="F:aminoacyl-tRNA ligase activity"/>
    <property type="evidence" value="ECO:0007669"/>
    <property type="project" value="UniProtKB-KW"/>
</dbReference>
<evidence type="ECO:0000256" key="3">
    <source>
        <dbReference type="ARBA" id="ARBA00022598"/>
    </source>
</evidence>
<proteinExistence type="inferred from homology"/>
<dbReference type="Gene3D" id="2.170.220.10">
    <property type="match status" value="1"/>
</dbReference>
<dbReference type="Pfam" id="PF19303">
    <property type="entry name" value="Anticodon_3"/>
    <property type="match status" value="1"/>
</dbReference>
<dbReference type="InterPro" id="IPR014758">
    <property type="entry name" value="Met-tRNA_synth"/>
</dbReference>
<dbReference type="InterPro" id="IPR009080">
    <property type="entry name" value="tRNAsynth_Ia_anticodon-bd"/>
</dbReference>
<dbReference type="InterPro" id="IPR041872">
    <property type="entry name" value="Anticodon_Met"/>
</dbReference>
<feature type="domain" description="Methionyl-tRNA synthetase anticodon-binding" evidence="10">
    <location>
        <begin position="432"/>
        <end position="531"/>
    </location>
</feature>
<name>A0ABQ8K964_9APHY</name>
<comment type="similarity">
    <text evidence="1 8">Belongs to the class-I aminoacyl-tRNA synthetase family.</text>
</comment>
<evidence type="ECO:0000256" key="8">
    <source>
        <dbReference type="RuleBase" id="RU363039"/>
    </source>
</evidence>
<keyword evidence="5 8" id="KW-0067">ATP-binding</keyword>
<evidence type="ECO:0000259" key="10">
    <source>
        <dbReference type="Pfam" id="PF19303"/>
    </source>
</evidence>
<evidence type="ECO:0000256" key="4">
    <source>
        <dbReference type="ARBA" id="ARBA00022741"/>
    </source>
</evidence>
<dbReference type="RefSeq" id="XP_047776567.1">
    <property type="nucleotide sequence ID" value="XM_047924427.1"/>
</dbReference>
<sequence length="562" mass="62783">MHSGLLFRSLRRVPPLRRQPCRLSSSAASSNVKPYYVTTPIFYPNSVPHIGHLYSMVVADIFARYACLRHPDRPVHFVTGTDEHGLKISKAAQAQGMQPLAFCDMLSEHFKGLVQKANIGSTRFARTTSREHCDAVQYLWRQLDAKGLLYKDLHSGWYSVSDECFYPELQVTKVVDSEGKEQHVSMETGSAVEWMEEENYKFRLSSFQGVLEAHYAANKDSIYPPQHHEAILQQLRTVPLQDLSVSRPSARLTWGVPVPDDAEHTIYVWIDALTVYLSSIGFPWQDGNKGKSSGWPSDVQVIGKDILRFHAIYFPAMLSALDLPMPQKLLAHSHWTMDRRKMSKSVGNVVDPMAAIDEYGIDVVRYYLAEIGGKFKDDVDWSPALVEARRTEITSLLGNLLSRSTSKAIRARVDPDKRLIYGEDPLLKHRPLVDILQRLPADMDAAMSELRVYDAVGHIRAALTAANFLMSDSRPWAKSTPSAEAQAVSQVVLDCLRICGVFLQPFMPSKAATLLDTLGIPEDCRAWEHTDLARAPPSTGVCSGVILFPKSTSTSTVSPSQN</sequence>
<dbReference type="Proteomes" id="UP000814176">
    <property type="component" value="Unassembled WGS sequence"/>
</dbReference>
<dbReference type="PANTHER" id="PTHR43326">
    <property type="entry name" value="METHIONYL-TRNA SYNTHETASE"/>
    <property type="match status" value="1"/>
</dbReference>
<evidence type="ECO:0000313" key="12">
    <source>
        <dbReference type="Proteomes" id="UP000814176"/>
    </source>
</evidence>
<evidence type="ECO:0000256" key="7">
    <source>
        <dbReference type="ARBA" id="ARBA00023146"/>
    </source>
</evidence>
<evidence type="ECO:0000259" key="9">
    <source>
        <dbReference type="Pfam" id="PF09334"/>
    </source>
</evidence>
<dbReference type="InterPro" id="IPR023457">
    <property type="entry name" value="Met-tRNA_synth_2"/>
</dbReference>
<dbReference type="SUPFAM" id="SSF47323">
    <property type="entry name" value="Anticodon-binding domain of a subclass of class I aminoacyl-tRNA synthetases"/>
    <property type="match status" value="1"/>
</dbReference>
<keyword evidence="7 8" id="KW-0030">Aminoacyl-tRNA synthetase</keyword>
<gene>
    <name evidence="11" type="ORF">C8Q71DRAFT_772795</name>
</gene>
<organism evidence="11 12">
    <name type="scientific">Rhodofomes roseus</name>
    <dbReference type="NCBI Taxonomy" id="34475"/>
    <lineage>
        <taxon>Eukaryota</taxon>
        <taxon>Fungi</taxon>
        <taxon>Dikarya</taxon>
        <taxon>Basidiomycota</taxon>
        <taxon>Agaricomycotina</taxon>
        <taxon>Agaricomycetes</taxon>
        <taxon>Polyporales</taxon>
        <taxon>Rhodofomes</taxon>
    </lineage>
</organism>
<dbReference type="Gene3D" id="1.10.730.10">
    <property type="entry name" value="Isoleucyl-tRNA Synthetase, Domain 1"/>
    <property type="match status" value="1"/>
</dbReference>
<dbReference type="InterPro" id="IPR015413">
    <property type="entry name" value="Methionyl/Leucyl_tRNA_Synth"/>
</dbReference>
<feature type="domain" description="Methionyl/Leucyl tRNA synthetase" evidence="9">
    <location>
        <begin position="35"/>
        <end position="404"/>
    </location>
</feature>
<dbReference type="InterPro" id="IPR033911">
    <property type="entry name" value="MetRS_core"/>
</dbReference>
<protein>
    <recommendedName>
        <fullName evidence="2">methionine--tRNA ligase</fullName>
        <ecNumber evidence="2">6.1.1.10</ecNumber>
    </recommendedName>
</protein>
<reference evidence="11 12" key="1">
    <citation type="journal article" date="2021" name="Environ. Microbiol.">
        <title>Gene family expansions and transcriptome signatures uncover fungal adaptations to wood decay.</title>
        <authorList>
            <person name="Hage H."/>
            <person name="Miyauchi S."/>
            <person name="Viragh M."/>
            <person name="Drula E."/>
            <person name="Min B."/>
            <person name="Chaduli D."/>
            <person name="Navarro D."/>
            <person name="Favel A."/>
            <person name="Norest M."/>
            <person name="Lesage-Meessen L."/>
            <person name="Balint B."/>
            <person name="Merenyi Z."/>
            <person name="de Eugenio L."/>
            <person name="Morin E."/>
            <person name="Martinez A.T."/>
            <person name="Baldrian P."/>
            <person name="Stursova M."/>
            <person name="Martinez M.J."/>
            <person name="Novotny C."/>
            <person name="Magnuson J.K."/>
            <person name="Spatafora J.W."/>
            <person name="Maurice S."/>
            <person name="Pangilinan J."/>
            <person name="Andreopoulos W."/>
            <person name="LaButti K."/>
            <person name="Hundley H."/>
            <person name="Na H."/>
            <person name="Kuo A."/>
            <person name="Barry K."/>
            <person name="Lipzen A."/>
            <person name="Henrissat B."/>
            <person name="Riley R."/>
            <person name="Ahrendt S."/>
            <person name="Nagy L.G."/>
            <person name="Grigoriev I.V."/>
            <person name="Martin F."/>
            <person name="Rosso M.N."/>
        </authorList>
    </citation>
    <scope>NUCLEOTIDE SEQUENCE [LARGE SCALE GENOMIC DNA]</scope>
    <source>
        <strain evidence="11 12">CIRM-BRFM 1785</strain>
    </source>
</reference>
<dbReference type="EC" id="6.1.1.10" evidence="2"/>
<dbReference type="Pfam" id="PF09334">
    <property type="entry name" value="tRNA-synt_1g"/>
    <property type="match status" value="1"/>
</dbReference>
<dbReference type="PANTHER" id="PTHR43326:SF1">
    <property type="entry name" value="METHIONINE--TRNA LIGASE, MITOCHONDRIAL"/>
    <property type="match status" value="1"/>
</dbReference>
<keyword evidence="6 8" id="KW-0648">Protein biosynthesis</keyword>
<evidence type="ECO:0000313" key="11">
    <source>
        <dbReference type="EMBL" id="KAH9833851.1"/>
    </source>
</evidence>
<evidence type="ECO:0000256" key="1">
    <source>
        <dbReference type="ARBA" id="ARBA00005594"/>
    </source>
</evidence>
<dbReference type="InterPro" id="IPR014729">
    <property type="entry name" value="Rossmann-like_a/b/a_fold"/>
</dbReference>
<dbReference type="Gene3D" id="3.40.50.620">
    <property type="entry name" value="HUPs"/>
    <property type="match status" value="1"/>
</dbReference>
<dbReference type="SUPFAM" id="SSF52374">
    <property type="entry name" value="Nucleotidylyl transferase"/>
    <property type="match status" value="1"/>
</dbReference>
<accession>A0ABQ8K964</accession>
<keyword evidence="12" id="KW-1185">Reference proteome</keyword>
<keyword evidence="3 8" id="KW-0436">Ligase</keyword>
<keyword evidence="4 8" id="KW-0547">Nucleotide-binding</keyword>